<reference evidence="2 3" key="1">
    <citation type="journal article" date="2019" name="Int. J. Syst. Evol. Microbiol.">
        <title>The Global Catalogue of Microorganisms (GCM) 10K type strain sequencing project: providing services to taxonomists for standard genome sequencing and annotation.</title>
        <authorList>
            <consortium name="The Broad Institute Genomics Platform"/>
            <consortium name="The Broad Institute Genome Sequencing Center for Infectious Disease"/>
            <person name="Wu L."/>
            <person name="Ma J."/>
        </authorList>
    </citation>
    <scope>NUCLEOTIDE SEQUENCE [LARGE SCALE GENOMIC DNA]</scope>
    <source>
        <strain evidence="2 3">CGMCC 1.15824</strain>
    </source>
</reference>
<dbReference type="EMBL" id="JBHSJG010000064">
    <property type="protein sequence ID" value="MFC4990212.1"/>
    <property type="molecule type" value="Genomic_DNA"/>
</dbReference>
<sequence>MSDHALADELEALRTQNERLAERVADLEAQQPPEADTDSQTIDRLHNENETLRQENDRLDTRVTDLEAHVETLESRLADCESETTRLDRATQAAHRRGATLKESVAELQARELEKGAHLHDSNVEPTELDVAGDRVERITKDDGTYVRLPEQRDPLERGGTTTLAHGDLLPIQQLARMDDDMLRSTTNALPTRLAAQLWNARTDETVGDDPWRTGSKAVRASVKASDLKHWIRRQEPGTSESYAKKLVSRTIDALLELSKNRLAVHRRKERKNGLKYTERRIVLPADAEIPGETSSTDAGPETAGVHG</sequence>
<feature type="region of interest" description="Disordered" evidence="1">
    <location>
        <begin position="25"/>
        <end position="54"/>
    </location>
</feature>
<protein>
    <submittedName>
        <fullName evidence="2">Uncharacterized protein</fullName>
    </submittedName>
</protein>
<dbReference type="Pfam" id="PF26032">
    <property type="entry name" value="DUF8008"/>
    <property type="match status" value="1"/>
</dbReference>
<evidence type="ECO:0000256" key="1">
    <source>
        <dbReference type="SAM" id="MobiDB-lite"/>
    </source>
</evidence>
<organism evidence="2 3">
    <name type="scientific">Saliphagus infecundisoli</name>
    <dbReference type="NCBI Taxonomy" id="1849069"/>
    <lineage>
        <taxon>Archaea</taxon>
        <taxon>Methanobacteriati</taxon>
        <taxon>Methanobacteriota</taxon>
        <taxon>Stenosarchaea group</taxon>
        <taxon>Halobacteria</taxon>
        <taxon>Halobacteriales</taxon>
        <taxon>Natrialbaceae</taxon>
        <taxon>Saliphagus</taxon>
    </lineage>
</organism>
<dbReference type="Proteomes" id="UP001595925">
    <property type="component" value="Unassembled WGS sequence"/>
</dbReference>
<name>A0ABD5QKM6_9EURY</name>
<comment type="caution">
    <text evidence="2">The sequence shown here is derived from an EMBL/GenBank/DDBJ whole genome shotgun (WGS) entry which is preliminary data.</text>
</comment>
<dbReference type="InterPro" id="IPR058321">
    <property type="entry name" value="DUF8008"/>
</dbReference>
<proteinExistence type="predicted"/>
<accession>A0ABD5QKM6</accession>
<dbReference type="Gene3D" id="1.10.287.1490">
    <property type="match status" value="1"/>
</dbReference>
<evidence type="ECO:0000313" key="3">
    <source>
        <dbReference type="Proteomes" id="UP001595925"/>
    </source>
</evidence>
<evidence type="ECO:0000313" key="2">
    <source>
        <dbReference type="EMBL" id="MFC4990212.1"/>
    </source>
</evidence>
<keyword evidence="3" id="KW-1185">Reference proteome</keyword>
<dbReference type="AlphaFoldDB" id="A0ABD5QKM6"/>
<gene>
    <name evidence="2" type="ORF">ACFPFO_21180</name>
</gene>
<feature type="region of interest" description="Disordered" evidence="1">
    <location>
        <begin position="286"/>
        <end position="308"/>
    </location>
</feature>
<feature type="compositionally biased region" description="Basic and acidic residues" evidence="1">
    <location>
        <begin position="41"/>
        <end position="54"/>
    </location>
</feature>
<dbReference type="RefSeq" id="WP_224830281.1">
    <property type="nucleotide sequence ID" value="NZ_JAIVEF010000046.1"/>
</dbReference>